<keyword evidence="2" id="KW-0245">EGF-like domain</keyword>
<evidence type="ECO:0000256" key="2">
    <source>
        <dbReference type="ARBA" id="ARBA00022536"/>
    </source>
</evidence>
<reference evidence="15" key="1">
    <citation type="submission" date="2022-11" db="UniProtKB">
        <authorList>
            <consortium name="WormBaseParasite"/>
        </authorList>
    </citation>
    <scope>IDENTIFICATION</scope>
</reference>
<evidence type="ECO:0000256" key="10">
    <source>
        <dbReference type="ARBA" id="ARBA00023157"/>
    </source>
</evidence>
<dbReference type="AlphaFoldDB" id="A0A914Y2C1"/>
<dbReference type="GO" id="GO:0016477">
    <property type="term" value="P:cell migration"/>
    <property type="evidence" value="ECO:0007669"/>
    <property type="project" value="TreeGrafter"/>
</dbReference>
<dbReference type="Gene3D" id="2.60.40.60">
    <property type="entry name" value="Cadherins"/>
    <property type="match status" value="5"/>
</dbReference>
<feature type="domain" description="Cadherin" evidence="13">
    <location>
        <begin position="33"/>
        <end position="135"/>
    </location>
</feature>
<keyword evidence="14" id="KW-1185">Reference proteome</keyword>
<evidence type="ECO:0000256" key="8">
    <source>
        <dbReference type="ARBA" id="ARBA00022989"/>
    </source>
</evidence>
<evidence type="ECO:0000256" key="9">
    <source>
        <dbReference type="ARBA" id="ARBA00023136"/>
    </source>
</evidence>
<name>A0A914Y2C1_9BILA</name>
<comment type="subcellular location">
    <subcellularLocation>
        <location evidence="1">Membrane</location>
        <topology evidence="1">Single-pass membrane protein</topology>
    </subcellularLocation>
</comment>
<evidence type="ECO:0000256" key="11">
    <source>
        <dbReference type="ARBA" id="ARBA00023180"/>
    </source>
</evidence>
<keyword evidence="5" id="KW-0677">Repeat</keyword>
<dbReference type="InterPro" id="IPR015919">
    <property type="entry name" value="Cadherin-like_sf"/>
</dbReference>
<organism evidence="14 15">
    <name type="scientific">Panagrolaimus superbus</name>
    <dbReference type="NCBI Taxonomy" id="310955"/>
    <lineage>
        <taxon>Eukaryota</taxon>
        <taxon>Metazoa</taxon>
        <taxon>Ecdysozoa</taxon>
        <taxon>Nematoda</taxon>
        <taxon>Chromadorea</taxon>
        <taxon>Rhabditida</taxon>
        <taxon>Tylenchina</taxon>
        <taxon>Panagrolaimomorpha</taxon>
        <taxon>Panagrolaimoidea</taxon>
        <taxon>Panagrolaimidae</taxon>
        <taxon>Panagrolaimus</taxon>
    </lineage>
</organism>
<evidence type="ECO:0000313" key="14">
    <source>
        <dbReference type="Proteomes" id="UP000887577"/>
    </source>
</evidence>
<keyword evidence="8" id="KW-1133">Transmembrane helix</keyword>
<evidence type="ECO:0000256" key="5">
    <source>
        <dbReference type="ARBA" id="ARBA00022737"/>
    </source>
</evidence>
<evidence type="ECO:0000256" key="1">
    <source>
        <dbReference type="ARBA" id="ARBA00004167"/>
    </source>
</evidence>
<protein>
    <submittedName>
        <fullName evidence="15">Cadherin domain-containing protein</fullName>
    </submittedName>
</protein>
<keyword evidence="9" id="KW-0472">Membrane</keyword>
<dbReference type="PANTHER" id="PTHR24027:SF423">
    <property type="entry name" value="PROTOCADHERIN-16"/>
    <property type="match status" value="1"/>
</dbReference>
<dbReference type="PANTHER" id="PTHR24027">
    <property type="entry name" value="CADHERIN-23"/>
    <property type="match status" value="1"/>
</dbReference>
<evidence type="ECO:0000256" key="7">
    <source>
        <dbReference type="ARBA" id="ARBA00022889"/>
    </source>
</evidence>
<dbReference type="GO" id="GO:0007156">
    <property type="term" value="P:homophilic cell adhesion via plasma membrane adhesion molecules"/>
    <property type="evidence" value="ECO:0007669"/>
    <property type="project" value="InterPro"/>
</dbReference>
<feature type="domain" description="Cadherin" evidence="13">
    <location>
        <begin position="441"/>
        <end position="547"/>
    </location>
</feature>
<dbReference type="GO" id="GO:0001736">
    <property type="term" value="P:establishment of planar polarity"/>
    <property type="evidence" value="ECO:0007669"/>
    <property type="project" value="UniProtKB-ARBA"/>
</dbReference>
<dbReference type="GO" id="GO:0016342">
    <property type="term" value="C:catenin complex"/>
    <property type="evidence" value="ECO:0007669"/>
    <property type="project" value="TreeGrafter"/>
</dbReference>
<dbReference type="FunFam" id="2.60.40.60:FF:000033">
    <property type="entry name" value="FAT atypical cadherin 1"/>
    <property type="match status" value="1"/>
</dbReference>
<dbReference type="GO" id="GO:0007411">
    <property type="term" value="P:axon guidance"/>
    <property type="evidence" value="ECO:0007669"/>
    <property type="project" value="UniProtKB-ARBA"/>
</dbReference>
<evidence type="ECO:0000256" key="3">
    <source>
        <dbReference type="ARBA" id="ARBA00022692"/>
    </source>
</evidence>
<sequence length="670" mass="74893">MNLCKSTGNSERSSSTLVNVLIEDVNDNSPIFVPDTYNITVYEDLPIGTALLSVHAIDEDQGKFGEVHYKIENDNSFFHIDSHNGKLYSDKPLFSFAGQTINVKVVAKDSGGLTSQTSANIEVQILPAEIDCPHFARGLYEFTISEDILPGIVIGTVEAISSRALSYRIISGNNGKFQLDSKSGKLIVSKEQDADKSDIVLLNIEARASDNCASFSQIKIRIHDTNDNAPEFDMPEVETNVAENFPIHEPFFAVQAIDKDKHENGKVTYELIKSEPICPVIVRPLTGQLLLAAPLDFEKIKRYKIIIRAQDQGIPPKTSMTVVNLNVLDTNDNAPEFENQLYDFEVPEDASLMTSIGFVKATDKDSDNNAEISYRFVDERVVDFGINSKTGEIFIRQTLDREIKQDYSFIVLAEDKGIPPLSSNTSIHIRILDINDNTPNCTNISKLRVSEYLNQKDIVGQIEAFDPDAGLNGTVVYRLQQSNEFFEIKRSGEIVLQKRLRQGIFKSPFQLAVIAEDQGPRPRPAVCIIIIELDETKSDVELLEPVERTIKINTNDEIGTKLVNIKALNAYQWNIEKSGISNFFVINNGTLSLNQKPDEIKFEKPQPLSVAIADSKGRKRYLSFIVRLHHLSTPDNETIVTKVKETTAIGTKIIKPFLSPSELYLILTIH</sequence>
<dbReference type="GO" id="GO:0007163">
    <property type="term" value="P:establishment or maintenance of cell polarity"/>
    <property type="evidence" value="ECO:0007669"/>
    <property type="project" value="UniProtKB-ARBA"/>
</dbReference>
<keyword evidence="7" id="KW-0130">Cell adhesion</keyword>
<keyword evidence="4" id="KW-0732">Signal</keyword>
<keyword evidence="6 12" id="KW-0106">Calcium</keyword>
<dbReference type="PROSITE" id="PS00232">
    <property type="entry name" value="CADHERIN_1"/>
    <property type="match status" value="2"/>
</dbReference>
<dbReference type="FunFam" id="2.60.40.60:FF:000020">
    <property type="entry name" value="Dachsous cadherin-related 1b"/>
    <property type="match status" value="1"/>
</dbReference>
<dbReference type="Proteomes" id="UP000887577">
    <property type="component" value="Unplaced"/>
</dbReference>
<feature type="domain" description="Cadherin" evidence="13">
    <location>
        <begin position="338"/>
        <end position="441"/>
    </location>
</feature>
<evidence type="ECO:0000256" key="4">
    <source>
        <dbReference type="ARBA" id="ARBA00022729"/>
    </source>
</evidence>
<dbReference type="GO" id="GO:0048589">
    <property type="term" value="P:developmental growth"/>
    <property type="evidence" value="ECO:0007669"/>
    <property type="project" value="UniProtKB-ARBA"/>
</dbReference>
<dbReference type="WBParaSite" id="PSU_v2.g13386.t1">
    <property type="protein sequence ID" value="PSU_v2.g13386.t1"/>
    <property type="gene ID" value="PSU_v2.g13386"/>
</dbReference>
<dbReference type="InterPro" id="IPR020894">
    <property type="entry name" value="Cadherin_CS"/>
</dbReference>
<feature type="domain" description="Cadherin" evidence="13">
    <location>
        <begin position="136"/>
        <end position="232"/>
    </location>
</feature>
<dbReference type="Pfam" id="PF00028">
    <property type="entry name" value="Cadherin"/>
    <property type="match status" value="4"/>
</dbReference>
<dbReference type="InterPro" id="IPR039808">
    <property type="entry name" value="Cadherin"/>
</dbReference>
<dbReference type="GO" id="GO:0005509">
    <property type="term" value="F:calcium ion binding"/>
    <property type="evidence" value="ECO:0007669"/>
    <property type="project" value="UniProtKB-UniRule"/>
</dbReference>
<feature type="domain" description="Cadherin" evidence="13">
    <location>
        <begin position="233"/>
        <end position="337"/>
    </location>
</feature>
<proteinExistence type="predicted"/>
<evidence type="ECO:0000256" key="12">
    <source>
        <dbReference type="PROSITE-ProRule" id="PRU00043"/>
    </source>
</evidence>
<dbReference type="SUPFAM" id="SSF49313">
    <property type="entry name" value="Cadherin-like"/>
    <property type="match status" value="5"/>
</dbReference>
<keyword evidence="10" id="KW-1015">Disulfide bond</keyword>
<keyword evidence="3" id="KW-0812">Transmembrane</keyword>
<evidence type="ECO:0000313" key="15">
    <source>
        <dbReference type="WBParaSite" id="PSU_v2.g13386.t1"/>
    </source>
</evidence>
<dbReference type="GO" id="GO:0045296">
    <property type="term" value="F:cadherin binding"/>
    <property type="evidence" value="ECO:0007669"/>
    <property type="project" value="TreeGrafter"/>
</dbReference>
<dbReference type="SMART" id="SM00112">
    <property type="entry name" value="CA"/>
    <property type="match status" value="5"/>
</dbReference>
<dbReference type="InterPro" id="IPR002126">
    <property type="entry name" value="Cadherin-like_dom"/>
</dbReference>
<evidence type="ECO:0000256" key="6">
    <source>
        <dbReference type="ARBA" id="ARBA00022837"/>
    </source>
</evidence>
<accession>A0A914Y2C1</accession>
<dbReference type="GO" id="GO:0008013">
    <property type="term" value="F:beta-catenin binding"/>
    <property type="evidence" value="ECO:0007669"/>
    <property type="project" value="TreeGrafter"/>
</dbReference>
<keyword evidence="11" id="KW-0325">Glycoprotein</keyword>
<dbReference type="FunFam" id="2.60.40.60:FF:000039">
    <property type="entry name" value="FAT atypical cadherin 3"/>
    <property type="match status" value="1"/>
</dbReference>
<dbReference type="PRINTS" id="PR00205">
    <property type="entry name" value="CADHERIN"/>
</dbReference>
<dbReference type="CDD" id="cd11304">
    <property type="entry name" value="Cadherin_repeat"/>
    <property type="match status" value="5"/>
</dbReference>
<evidence type="ECO:0000259" key="13">
    <source>
        <dbReference type="PROSITE" id="PS50268"/>
    </source>
</evidence>
<dbReference type="GO" id="GO:0048513">
    <property type="term" value="P:animal organ development"/>
    <property type="evidence" value="ECO:0007669"/>
    <property type="project" value="UniProtKB-ARBA"/>
</dbReference>
<dbReference type="PROSITE" id="PS50268">
    <property type="entry name" value="CADHERIN_2"/>
    <property type="match status" value="5"/>
</dbReference>